<organism evidence="1 2">
    <name type="scientific">Stegodyphus mimosarum</name>
    <name type="common">African social velvet spider</name>
    <dbReference type="NCBI Taxonomy" id="407821"/>
    <lineage>
        <taxon>Eukaryota</taxon>
        <taxon>Metazoa</taxon>
        <taxon>Ecdysozoa</taxon>
        <taxon>Arthropoda</taxon>
        <taxon>Chelicerata</taxon>
        <taxon>Arachnida</taxon>
        <taxon>Araneae</taxon>
        <taxon>Araneomorphae</taxon>
        <taxon>Entelegynae</taxon>
        <taxon>Eresoidea</taxon>
        <taxon>Eresidae</taxon>
        <taxon>Stegodyphus</taxon>
    </lineage>
</organism>
<dbReference type="Proteomes" id="UP000054359">
    <property type="component" value="Unassembled WGS sequence"/>
</dbReference>
<gene>
    <name evidence="1" type="ORF">X975_06412</name>
</gene>
<dbReference type="OMA" id="STLMICR"/>
<sequence>MLSQNVLYSKLEFHRVQLETAFFLTSTLMICRQSSFMDPWTQVAKQNAKLKIEKTLNEALVILESWCEKKIYVGKLDKNSSTDFLLYAQILPEIFYQGSHLTNNDKCTYLGVVFDNKLSWVFQIESFSERTEKRLEILKCLASCLWSCSRLTLTKHIKL</sequence>
<evidence type="ECO:0000313" key="2">
    <source>
        <dbReference type="Proteomes" id="UP000054359"/>
    </source>
</evidence>
<protein>
    <submittedName>
        <fullName evidence="1">Uncharacterized protein</fullName>
    </submittedName>
</protein>
<keyword evidence="2" id="KW-1185">Reference proteome</keyword>
<dbReference type="EMBL" id="KK122311">
    <property type="protein sequence ID" value="KFM82467.1"/>
    <property type="molecule type" value="Genomic_DNA"/>
</dbReference>
<dbReference type="OrthoDB" id="6149641at2759"/>
<accession>A0A087UYM8</accession>
<evidence type="ECO:0000313" key="1">
    <source>
        <dbReference type="EMBL" id="KFM82467.1"/>
    </source>
</evidence>
<proteinExistence type="predicted"/>
<feature type="non-terminal residue" evidence="1">
    <location>
        <position position="159"/>
    </location>
</feature>
<dbReference type="AlphaFoldDB" id="A0A087UYM8"/>
<name>A0A087UYM8_STEMI</name>
<reference evidence="1 2" key="1">
    <citation type="submission" date="2013-11" db="EMBL/GenBank/DDBJ databases">
        <title>Genome sequencing of Stegodyphus mimosarum.</title>
        <authorList>
            <person name="Bechsgaard J."/>
        </authorList>
    </citation>
    <scope>NUCLEOTIDE SEQUENCE [LARGE SCALE GENOMIC DNA]</scope>
</reference>